<feature type="region of interest" description="Disordered" evidence="1">
    <location>
        <begin position="158"/>
        <end position="181"/>
    </location>
</feature>
<name>K6UD40_PLACD</name>
<reference evidence="3 4" key="1">
    <citation type="journal article" date="2012" name="Nat. Genet.">
        <title>Plasmodium cynomolgi genome sequences provide insight into Plasmodium vivax and the monkey malaria clade.</title>
        <authorList>
            <person name="Tachibana S."/>
            <person name="Sullivan S.A."/>
            <person name="Kawai S."/>
            <person name="Nakamura S."/>
            <person name="Kim H.R."/>
            <person name="Goto N."/>
            <person name="Arisue N."/>
            <person name="Palacpac N.M.Q."/>
            <person name="Honma H."/>
            <person name="Yagi M."/>
            <person name="Tougan T."/>
            <person name="Katakai Y."/>
            <person name="Kaneko O."/>
            <person name="Mita T."/>
            <person name="Kita K."/>
            <person name="Yasutomi Y."/>
            <person name="Sutton P.L."/>
            <person name="Shakhbatyan R."/>
            <person name="Horii T."/>
            <person name="Yasunaga T."/>
            <person name="Barnwell J.W."/>
            <person name="Escalante A.A."/>
            <person name="Carlton J.M."/>
            <person name="Tanabe K."/>
        </authorList>
    </citation>
    <scope>NUCLEOTIDE SEQUENCE [LARGE SCALE GENOMIC DNA]</scope>
    <source>
        <strain evidence="3 4">B</strain>
    </source>
</reference>
<evidence type="ECO:0000256" key="1">
    <source>
        <dbReference type="SAM" id="MobiDB-lite"/>
    </source>
</evidence>
<dbReference type="EMBL" id="DF157099">
    <property type="protein sequence ID" value="GAB65936.1"/>
    <property type="molecule type" value="Genomic_DNA"/>
</dbReference>
<evidence type="ECO:0008006" key="5">
    <source>
        <dbReference type="Google" id="ProtNLM"/>
    </source>
</evidence>
<dbReference type="PhylomeDB" id="K6UD40"/>
<gene>
    <name evidence="3" type="ORF">PCYB_074370</name>
</gene>
<feature type="chain" id="PRO_5003894923" description="Pv-fam-d protein" evidence="2">
    <location>
        <begin position="26"/>
        <end position="181"/>
    </location>
</feature>
<dbReference type="RefSeq" id="XP_004221883.1">
    <property type="nucleotide sequence ID" value="XM_004221835.1"/>
</dbReference>
<dbReference type="GeneID" id="14692284"/>
<protein>
    <recommendedName>
        <fullName evidence="5">Pv-fam-d protein</fullName>
    </recommendedName>
</protein>
<proteinExistence type="predicted"/>
<dbReference type="VEuPathDB" id="PlasmoDB:PCYB_074370"/>
<organism evidence="3 4">
    <name type="scientific">Plasmodium cynomolgi (strain B)</name>
    <dbReference type="NCBI Taxonomy" id="1120755"/>
    <lineage>
        <taxon>Eukaryota</taxon>
        <taxon>Sar</taxon>
        <taxon>Alveolata</taxon>
        <taxon>Apicomplexa</taxon>
        <taxon>Aconoidasida</taxon>
        <taxon>Haemosporida</taxon>
        <taxon>Plasmodiidae</taxon>
        <taxon>Plasmodium</taxon>
        <taxon>Plasmodium (Plasmodium)</taxon>
    </lineage>
</organism>
<feature type="signal peptide" evidence="2">
    <location>
        <begin position="1"/>
        <end position="25"/>
    </location>
</feature>
<dbReference type="OrthoDB" id="380619at2759"/>
<dbReference type="AlphaFoldDB" id="K6UD40"/>
<evidence type="ECO:0000313" key="4">
    <source>
        <dbReference type="Proteomes" id="UP000006319"/>
    </source>
</evidence>
<dbReference type="Proteomes" id="UP000006319">
    <property type="component" value="Chromosome 7"/>
</dbReference>
<dbReference type="KEGG" id="pcy:PCYB_074370"/>
<accession>K6UD40</accession>
<keyword evidence="4" id="KW-1185">Reference proteome</keyword>
<evidence type="ECO:0000313" key="3">
    <source>
        <dbReference type="EMBL" id="GAB65936.1"/>
    </source>
</evidence>
<sequence>MKEKTNKPRILSTKVFTFFLLVCTGKYPLESSTFGKSPDTKCHPRNAPTMQVSRILIGETQVQSPPIYPSLKEKLIDILDERNDDVFRKRLNALIQEEKYKKQFEFLFNGNKFTKDLSDLAINHEKLKAAGVPNVSNFKNDPSSNLAEVISKFPSIDMKDPTRMLTHPNRRRTRTKDSPPR</sequence>
<keyword evidence="2" id="KW-0732">Signal</keyword>
<evidence type="ECO:0000256" key="2">
    <source>
        <dbReference type="SAM" id="SignalP"/>
    </source>
</evidence>